<dbReference type="EMBL" id="BMYX01000021">
    <property type="protein sequence ID" value="GGY25309.1"/>
    <property type="molecule type" value="Genomic_DNA"/>
</dbReference>
<comment type="caution">
    <text evidence="1">The sequence shown here is derived from an EMBL/GenBank/DDBJ whole genome shotgun (WGS) entry which is preliminary data.</text>
</comment>
<protein>
    <submittedName>
        <fullName evidence="1">Uncharacterized protein</fullName>
    </submittedName>
</protein>
<organism evidence="1 2">
    <name type="scientific">Paludibacterium paludis</name>
    <dbReference type="NCBI Taxonomy" id="1225769"/>
    <lineage>
        <taxon>Bacteria</taxon>
        <taxon>Pseudomonadati</taxon>
        <taxon>Pseudomonadota</taxon>
        <taxon>Betaproteobacteria</taxon>
        <taxon>Neisseriales</taxon>
        <taxon>Chromobacteriaceae</taxon>
        <taxon>Paludibacterium</taxon>
    </lineage>
</organism>
<reference evidence="1" key="2">
    <citation type="submission" date="2020-09" db="EMBL/GenBank/DDBJ databases">
        <authorList>
            <person name="Sun Q."/>
            <person name="Kim S."/>
        </authorList>
    </citation>
    <scope>NUCLEOTIDE SEQUENCE</scope>
    <source>
        <strain evidence="1">KCTC 32182</strain>
    </source>
</reference>
<reference evidence="1" key="1">
    <citation type="journal article" date="2014" name="Int. J. Syst. Evol. Microbiol.">
        <title>Complete genome sequence of Corynebacterium casei LMG S-19264T (=DSM 44701T), isolated from a smear-ripened cheese.</title>
        <authorList>
            <consortium name="US DOE Joint Genome Institute (JGI-PGF)"/>
            <person name="Walter F."/>
            <person name="Albersmeier A."/>
            <person name="Kalinowski J."/>
            <person name="Ruckert C."/>
        </authorList>
    </citation>
    <scope>NUCLEOTIDE SEQUENCE</scope>
    <source>
        <strain evidence="1">KCTC 32182</strain>
    </source>
</reference>
<sequence length="189" mass="20849">MVYLENTLAFDDSRQPVPAKLERALDLVQHHSLGEHPVAIENNRLVLRFFKCRLSSQFTPADTAGDVTHVTTCASLPTGHAIPFSALQTLAMTEGGLLRLERLCHLAHVVNHFIASGNTGPLSLPLNARLANQGISSHDQRFLSVLEKLGIEPARLRVTLPAKLEPVIEAMLTEHYQRVGIPFTPNEPR</sequence>
<keyword evidence="2" id="KW-1185">Reference proteome</keyword>
<evidence type="ECO:0000313" key="1">
    <source>
        <dbReference type="EMBL" id="GGY25309.1"/>
    </source>
</evidence>
<gene>
    <name evidence="1" type="ORF">GCM10011289_31110</name>
</gene>
<dbReference type="Proteomes" id="UP000645257">
    <property type="component" value="Unassembled WGS sequence"/>
</dbReference>
<accession>A0A918P6C9</accession>
<dbReference type="RefSeq" id="WP_189536009.1">
    <property type="nucleotide sequence ID" value="NZ_BMYX01000021.1"/>
</dbReference>
<dbReference type="AlphaFoldDB" id="A0A918P6C9"/>
<name>A0A918P6C9_9NEIS</name>
<proteinExistence type="predicted"/>
<evidence type="ECO:0000313" key="2">
    <source>
        <dbReference type="Proteomes" id="UP000645257"/>
    </source>
</evidence>